<sequence length="73" mass="8763">MKNFLKENWFKITYGILGIILILLLIFWLILNIFGLKINRDYFMWDRENCLQGGGRFKDILCAERPSLFYPSK</sequence>
<keyword evidence="1" id="KW-0472">Membrane</keyword>
<dbReference type="EMBL" id="PCVN01000123">
    <property type="protein sequence ID" value="PIQ73989.1"/>
    <property type="molecule type" value="Genomic_DNA"/>
</dbReference>
<evidence type="ECO:0000256" key="1">
    <source>
        <dbReference type="SAM" id="Phobius"/>
    </source>
</evidence>
<keyword evidence="1" id="KW-0812">Transmembrane</keyword>
<keyword evidence="1" id="KW-1133">Transmembrane helix</keyword>
<dbReference type="Proteomes" id="UP000231550">
    <property type="component" value="Unassembled WGS sequence"/>
</dbReference>
<feature type="transmembrane region" description="Helical" evidence="1">
    <location>
        <begin position="12"/>
        <end position="34"/>
    </location>
</feature>
<accession>A0A2H0KPC6</accession>
<evidence type="ECO:0000313" key="2">
    <source>
        <dbReference type="EMBL" id="PIQ73989.1"/>
    </source>
</evidence>
<evidence type="ECO:0000313" key="3">
    <source>
        <dbReference type="Proteomes" id="UP000231550"/>
    </source>
</evidence>
<dbReference type="AlphaFoldDB" id="A0A2H0KPC6"/>
<gene>
    <name evidence="2" type="ORF">COV85_04555</name>
</gene>
<comment type="caution">
    <text evidence="2">The sequence shown here is derived from an EMBL/GenBank/DDBJ whole genome shotgun (WGS) entry which is preliminary data.</text>
</comment>
<name>A0A2H0KPC6_9BACT</name>
<protein>
    <submittedName>
        <fullName evidence="2">Uncharacterized protein</fullName>
    </submittedName>
</protein>
<reference evidence="2 3" key="1">
    <citation type="submission" date="2017-09" db="EMBL/GenBank/DDBJ databases">
        <title>Depth-based differentiation of microbial function through sediment-hosted aquifers and enrichment of novel symbionts in the deep terrestrial subsurface.</title>
        <authorList>
            <person name="Probst A.J."/>
            <person name="Ladd B."/>
            <person name="Jarett J.K."/>
            <person name="Geller-Mcgrath D.E."/>
            <person name="Sieber C.M."/>
            <person name="Emerson J.B."/>
            <person name="Anantharaman K."/>
            <person name="Thomas B.C."/>
            <person name="Malmstrom R."/>
            <person name="Stieglmeier M."/>
            <person name="Klingl A."/>
            <person name="Woyke T."/>
            <person name="Ryan C.M."/>
            <person name="Banfield J.F."/>
        </authorList>
    </citation>
    <scope>NUCLEOTIDE SEQUENCE [LARGE SCALE GENOMIC DNA]</scope>
    <source>
        <strain evidence="2">CG11_big_fil_rev_8_21_14_0_20_44_10</strain>
    </source>
</reference>
<organism evidence="2 3">
    <name type="scientific">Candidatus Portnoybacteria bacterium CG11_big_fil_rev_8_21_14_0_20_44_10</name>
    <dbReference type="NCBI Taxonomy" id="1974818"/>
    <lineage>
        <taxon>Bacteria</taxon>
        <taxon>Candidatus Portnoyibacteriota</taxon>
    </lineage>
</organism>
<proteinExistence type="predicted"/>